<comment type="caution">
    <text evidence="1">The sequence shown here is derived from an EMBL/GenBank/DDBJ whole genome shotgun (WGS) entry which is preliminary data.</text>
</comment>
<evidence type="ECO:0000313" key="2">
    <source>
        <dbReference type="Proteomes" id="UP000192328"/>
    </source>
</evidence>
<dbReference type="EMBL" id="FWXZ01000002">
    <property type="protein sequence ID" value="SMC58420.1"/>
    <property type="molecule type" value="Genomic_DNA"/>
</dbReference>
<reference evidence="1" key="1">
    <citation type="submission" date="2017-04" db="EMBL/GenBank/DDBJ databases">
        <authorList>
            <person name="Varghese N."/>
            <person name="Submissions S."/>
        </authorList>
    </citation>
    <scope>NUCLEOTIDE SEQUENCE</scope>
    <source>
        <strain evidence="1">WTE2008</strain>
    </source>
</reference>
<keyword evidence="2" id="KW-1185">Reference proteome</keyword>
<name>A0AC61PLB0_9FIRM</name>
<proteinExistence type="predicted"/>
<dbReference type="Proteomes" id="UP000192328">
    <property type="component" value="Unassembled WGS sequence"/>
</dbReference>
<organism evidence="1 2">
    <name type="scientific">Aristaeella lactis</name>
    <dbReference type="NCBI Taxonomy" id="3046383"/>
    <lineage>
        <taxon>Bacteria</taxon>
        <taxon>Bacillati</taxon>
        <taxon>Bacillota</taxon>
        <taxon>Clostridia</taxon>
        <taxon>Eubacteriales</taxon>
        <taxon>Aristaeellaceae</taxon>
        <taxon>Aristaeella</taxon>
    </lineage>
</organism>
<gene>
    <name evidence="1" type="ORF">SAMN06297397_1553</name>
</gene>
<evidence type="ECO:0000313" key="1">
    <source>
        <dbReference type="EMBL" id="SMC58420.1"/>
    </source>
</evidence>
<sequence>MKSRQKKELTRKLKLENGQYEAYLFSGDIIRHIDLSDKTGLQELKQKKKKAQVLACYDETSNNTRADFGEVVIKHGVQNIKKRISVEKLLDECKLVKNSDIGKSIRRGQSSKPVIVLVPQRAEKSVEKVKTRLRSADIQPAVISIDSNIKQKKVSQKIKISDVKGYQHSVFSRADYIIGPGVSRQAIGKVVVPKKDDKDEEEQEGQKTKPQLPID</sequence>
<accession>A0AC61PLB0</accession>
<protein>
    <submittedName>
        <fullName evidence="1">Uncharacterized protein</fullName>
    </submittedName>
</protein>